<dbReference type="Proteomes" id="UP000886523">
    <property type="component" value="Unassembled WGS sequence"/>
</dbReference>
<comment type="caution">
    <text evidence="1">The sequence shown here is derived from an EMBL/GenBank/DDBJ whole genome shotgun (WGS) entry which is preliminary data.</text>
</comment>
<reference evidence="1" key="1">
    <citation type="journal article" date="2020" name="Nat. Commun.">
        <title>Large-scale genome sequencing of mycorrhizal fungi provides insights into the early evolution of symbiotic traits.</title>
        <authorList>
            <person name="Miyauchi S."/>
            <person name="Kiss E."/>
            <person name="Kuo A."/>
            <person name="Drula E."/>
            <person name="Kohler A."/>
            <person name="Sanchez-Garcia M."/>
            <person name="Morin E."/>
            <person name="Andreopoulos B."/>
            <person name="Barry K.W."/>
            <person name="Bonito G."/>
            <person name="Buee M."/>
            <person name="Carver A."/>
            <person name="Chen C."/>
            <person name="Cichocki N."/>
            <person name="Clum A."/>
            <person name="Culley D."/>
            <person name="Crous P.W."/>
            <person name="Fauchery L."/>
            <person name="Girlanda M."/>
            <person name="Hayes R.D."/>
            <person name="Keri Z."/>
            <person name="LaButti K."/>
            <person name="Lipzen A."/>
            <person name="Lombard V."/>
            <person name="Magnuson J."/>
            <person name="Maillard F."/>
            <person name="Murat C."/>
            <person name="Nolan M."/>
            <person name="Ohm R.A."/>
            <person name="Pangilinan J."/>
            <person name="Pereira M.F."/>
            <person name="Perotto S."/>
            <person name="Peter M."/>
            <person name="Pfister S."/>
            <person name="Riley R."/>
            <person name="Sitrit Y."/>
            <person name="Stielow J.B."/>
            <person name="Szollosi G."/>
            <person name="Zifcakova L."/>
            <person name="Stursova M."/>
            <person name="Spatafora J.W."/>
            <person name="Tedersoo L."/>
            <person name="Vaario L.M."/>
            <person name="Yamada A."/>
            <person name="Yan M."/>
            <person name="Wang P."/>
            <person name="Xu J."/>
            <person name="Bruns T."/>
            <person name="Baldrian P."/>
            <person name="Vilgalys R."/>
            <person name="Dunand C."/>
            <person name="Henrissat B."/>
            <person name="Grigoriev I.V."/>
            <person name="Hibbett D."/>
            <person name="Nagy L.G."/>
            <person name="Martin F.M."/>
        </authorList>
    </citation>
    <scope>NUCLEOTIDE SEQUENCE</scope>
    <source>
        <strain evidence="1">UP504</strain>
    </source>
</reference>
<feature type="non-terminal residue" evidence="1">
    <location>
        <position position="1"/>
    </location>
</feature>
<dbReference type="AlphaFoldDB" id="A0A9P6DWT2"/>
<evidence type="ECO:0000313" key="1">
    <source>
        <dbReference type="EMBL" id="KAF9516742.1"/>
    </source>
</evidence>
<accession>A0A9P6DWT2</accession>
<organism evidence="1 2">
    <name type="scientific">Hydnum rufescens UP504</name>
    <dbReference type="NCBI Taxonomy" id="1448309"/>
    <lineage>
        <taxon>Eukaryota</taxon>
        <taxon>Fungi</taxon>
        <taxon>Dikarya</taxon>
        <taxon>Basidiomycota</taxon>
        <taxon>Agaricomycotina</taxon>
        <taxon>Agaricomycetes</taxon>
        <taxon>Cantharellales</taxon>
        <taxon>Hydnaceae</taxon>
        <taxon>Hydnum</taxon>
    </lineage>
</organism>
<proteinExistence type="predicted"/>
<feature type="non-terminal residue" evidence="1">
    <location>
        <position position="184"/>
    </location>
</feature>
<protein>
    <submittedName>
        <fullName evidence="1">Uncharacterized protein</fullName>
    </submittedName>
</protein>
<dbReference type="Gene3D" id="3.10.10.10">
    <property type="entry name" value="HIV Type 1 Reverse Transcriptase, subunit A, domain 1"/>
    <property type="match status" value="1"/>
</dbReference>
<dbReference type="OrthoDB" id="5599163at2759"/>
<keyword evidence="2" id="KW-1185">Reference proteome</keyword>
<evidence type="ECO:0000313" key="2">
    <source>
        <dbReference type="Proteomes" id="UP000886523"/>
    </source>
</evidence>
<dbReference type="InterPro" id="IPR043502">
    <property type="entry name" value="DNA/RNA_pol_sf"/>
</dbReference>
<name>A0A9P6DWT2_9AGAM</name>
<dbReference type="EMBL" id="MU128937">
    <property type="protein sequence ID" value="KAF9516742.1"/>
    <property type="molecule type" value="Genomic_DNA"/>
</dbReference>
<gene>
    <name evidence="1" type="ORF">BS47DRAFT_1279670</name>
</gene>
<sequence length="184" mass="21236">IFGNRKYKPVGIKVHPVASYNPDSRPLVFKPLKLGDLPPLPTKPVRRDELEYTDRITKDRMSLMLGKIPAGFLSTEEVDLLAYLILLYQEAFAFEEHERGTFNTDYFPPYEMPTVPHEPWMKKNIRIPLGRMDDVLKLLQEQFDSGKYERSASSYRSAIFAVEKKSGLLRLVHDLQPLNGVTIR</sequence>
<dbReference type="SUPFAM" id="SSF56672">
    <property type="entry name" value="DNA/RNA polymerases"/>
    <property type="match status" value="1"/>
</dbReference>